<keyword evidence="3" id="KW-1133">Transmembrane helix</keyword>
<feature type="region of interest" description="Disordered" evidence="2">
    <location>
        <begin position="272"/>
        <end position="320"/>
    </location>
</feature>
<dbReference type="RefSeq" id="WP_308426412.1">
    <property type="nucleotide sequence ID" value="NZ_BMNA01000012.1"/>
</dbReference>
<evidence type="ECO:0000256" key="3">
    <source>
        <dbReference type="SAM" id="Phobius"/>
    </source>
</evidence>
<evidence type="ECO:0000313" key="6">
    <source>
        <dbReference type="Proteomes" id="UP000655208"/>
    </source>
</evidence>
<evidence type="ECO:0000313" key="5">
    <source>
        <dbReference type="EMBL" id="GGM14105.1"/>
    </source>
</evidence>
<protein>
    <submittedName>
        <fullName evidence="5">Peptidyl-prolyl cis-trans isomerase B</fullName>
    </submittedName>
</protein>
<sequence length="320" mass="31955">MPTNQQRREAAKRKLERQLVRREEAARQRRQRLLIVGVVAAVLVVAGTVLLITTRKSDSASGGGNGGAASGSGTPTSTTPSTPCSYPTASAAKTVKPVNAPTNLSPENKGTVDVTLTLNDQPVPVTLDRATAPCAVNSFLSLASQGFYNSTDCWRLTSSPGLNILQCGDPSGKGNGGPGYTFKGEVTATTKYPVGTIAMANSGPDTNGSQFFIVYKDSTLDPSYTVLGTVSADGMKVVDAVAAKGVAKNAQDGPPNEKVAISSVTVPENATAGTGSYPSTAASGAASSGAASAPPASGTTSPGASGAATGGTPTTAASTG</sequence>
<keyword evidence="6" id="KW-1185">Reference proteome</keyword>
<dbReference type="PROSITE" id="PS50072">
    <property type="entry name" value="CSA_PPIASE_2"/>
    <property type="match status" value="1"/>
</dbReference>
<dbReference type="Proteomes" id="UP000655208">
    <property type="component" value="Unassembled WGS sequence"/>
</dbReference>
<dbReference type="CDD" id="cd00317">
    <property type="entry name" value="cyclophilin"/>
    <property type="match status" value="1"/>
</dbReference>
<reference evidence="5" key="2">
    <citation type="submission" date="2020-09" db="EMBL/GenBank/DDBJ databases">
        <authorList>
            <person name="Sun Q."/>
            <person name="Zhou Y."/>
        </authorList>
    </citation>
    <scope>NUCLEOTIDE SEQUENCE</scope>
    <source>
        <strain evidence="5">CGMCC 4.7308</strain>
    </source>
</reference>
<feature type="transmembrane region" description="Helical" evidence="3">
    <location>
        <begin position="33"/>
        <end position="52"/>
    </location>
</feature>
<dbReference type="PANTHER" id="PTHR45625">
    <property type="entry name" value="PEPTIDYL-PROLYL CIS-TRANS ISOMERASE-RELATED"/>
    <property type="match status" value="1"/>
</dbReference>
<keyword evidence="3" id="KW-0812">Transmembrane</keyword>
<dbReference type="InterPro" id="IPR029000">
    <property type="entry name" value="Cyclophilin-like_dom_sf"/>
</dbReference>
<evidence type="ECO:0000256" key="2">
    <source>
        <dbReference type="SAM" id="MobiDB-lite"/>
    </source>
</evidence>
<comment type="function">
    <text evidence="1">PPIases accelerate the folding of proteins. It catalyzes the cis-trans isomerization of proline imidic peptide bonds in oligopeptides.</text>
</comment>
<reference evidence="5" key="1">
    <citation type="journal article" date="2014" name="Int. J. Syst. Evol. Microbiol.">
        <title>Complete genome sequence of Corynebacterium casei LMG S-19264T (=DSM 44701T), isolated from a smear-ripened cheese.</title>
        <authorList>
            <consortium name="US DOE Joint Genome Institute (JGI-PGF)"/>
            <person name="Walter F."/>
            <person name="Albersmeier A."/>
            <person name="Kalinowski J."/>
            <person name="Ruckert C."/>
        </authorList>
    </citation>
    <scope>NUCLEOTIDE SEQUENCE</scope>
    <source>
        <strain evidence="5">CGMCC 4.7308</strain>
    </source>
</reference>
<feature type="domain" description="PPIase cyclophilin-type" evidence="4">
    <location>
        <begin position="123"/>
        <end position="266"/>
    </location>
</feature>
<dbReference type="Pfam" id="PF00160">
    <property type="entry name" value="Pro_isomerase"/>
    <property type="match status" value="1"/>
</dbReference>
<evidence type="ECO:0000256" key="1">
    <source>
        <dbReference type="ARBA" id="ARBA00002388"/>
    </source>
</evidence>
<organism evidence="5 6">
    <name type="scientific">Nakamurella endophytica</name>
    <dbReference type="NCBI Taxonomy" id="1748367"/>
    <lineage>
        <taxon>Bacteria</taxon>
        <taxon>Bacillati</taxon>
        <taxon>Actinomycetota</taxon>
        <taxon>Actinomycetes</taxon>
        <taxon>Nakamurellales</taxon>
        <taxon>Nakamurellaceae</taxon>
        <taxon>Nakamurella</taxon>
    </lineage>
</organism>
<proteinExistence type="predicted"/>
<dbReference type="InterPro" id="IPR002130">
    <property type="entry name" value="Cyclophilin-type_PPIase_dom"/>
</dbReference>
<accession>A0A917T8T7</accession>
<dbReference type="PRINTS" id="PR00153">
    <property type="entry name" value="CSAPPISMRASE"/>
</dbReference>
<dbReference type="Gene3D" id="2.40.100.10">
    <property type="entry name" value="Cyclophilin-like"/>
    <property type="match status" value="1"/>
</dbReference>
<dbReference type="EMBL" id="BMNA01000012">
    <property type="protein sequence ID" value="GGM14105.1"/>
    <property type="molecule type" value="Genomic_DNA"/>
</dbReference>
<dbReference type="InterPro" id="IPR044666">
    <property type="entry name" value="Cyclophilin_A-like"/>
</dbReference>
<dbReference type="PANTHER" id="PTHR45625:SF3">
    <property type="entry name" value="PEPTIDYL-PROLYL CIS-TRANS ISOMERASE B-RELATED"/>
    <property type="match status" value="1"/>
</dbReference>
<evidence type="ECO:0000259" key="4">
    <source>
        <dbReference type="PROSITE" id="PS50072"/>
    </source>
</evidence>
<dbReference type="GO" id="GO:0003755">
    <property type="term" value="F:peptidyl-prolyl cis-trans isomerase activity"/>
    <property type="evidence" value="ECO:0007669"/>
    <property type="project" value="InterPro"/>
</dbReference>
<feature type="region of interest" description="Disordered" evidence="2">
    <location>
        <begin position="56"/>
        <end position="88"/>
    </location>
</feature>
<comment type="caution">
    <text evidence="5">The sequence shown here is derived from an EMBL/GenBank/DDBJ whole genome shotgun (WGS) entry which is preliminary data.</text>
</comment>
<keyword evidence="5" id="KW-0413">Isomerase</keyword>
<gene>
    <name evidence="5" type="primary">ppiB</name>
    <name evidence="5" type="ORF">GCM10011594_37640</name>
</gene>
<feature type="compositionally biased region" description="Low complexity" evidence="2">
    <location>
        <begin position="71"/>
        <end position="88"/>
    </location>
</feature>
<feature type="compositionally biased region" description="Gly residues" evidence="2">
    <location>
        <begin position="61"/>
        <end position="70"/>
    </location>
</feature>
<dbReference type="AlphaFoldDB" id="A0A917T8T7"/>
<dbReference type="SUPFAM" id="SSF50891">
    <property type="entry name" value="Cyclophilin-like"/>
    <property type="match status" value="1"/>
</dbReference>
<name>A0A917T8T7_9ACTN</name>
<keyword evidence="3" id="KW-0472">Membrane</keyword>